<dbReference type="EMBL" id="QGKY02000089">
    <property type="protein sequence ID" value="KAF2616249.1"/>
    <property type="molecule type" value="Genomic_DNA"/>
</dbReference>
<feature type="compositionally biased region" description="Basic and acidic residues" evidence="1">
    <location>
        <begin position="116"/>
        <end position="125"/>
    </location>
</feature>
<sequence>MPCTTQEHQSASYLELCLQVESSKELFTFVDCSQRNSGGIVRDIDVQIGNALVPVDFHVLDIKLNWNSSLLLGRAFLSTVGAMCNLQSNQLCLTLIDPHTHYNPIPVKKPQTAHQKSTDAPKEESVDSSQDDWENDYYNPTMAAYTRQNMHTEEYDEDYEEERATENAPSIDITGSPSIDTKPHQGNRKRASTDIAYYSSIDAEVDRVREGDYSIGSWADDHHHDSYAVEMAIHEPGADEPHEGFTYEELLNMQRFDEADQHQSEATGERTHFSHSIYRTNRMDPDGYARAIDGHALQVSRDDIADILQMANGADNLFMQQRTVPAKEVYDTSGGIDNRFKKKNRHPAQPSTEVNIPPSIDRRSEFCRRAFDLFGTRKFYWEEKDEYGVYRDKHGLARDVDGHIINDLHFGADYGEDKRKSIFAKRTDLSFLSAIIDPNQTIVTTASGVDNVDPIGSDSRTETLPTGPTGTDRMAGITQTQRITPIGASNQDRPPGHDRSSPPDRTSVPDRTTIPDRTGARVWNRPGKKASRRRPNLTSVS</sequence>
<feature type="compositionally biased region" description="Polar residues" evidence="1">
    <location>
        <begin position="477"/>
        <end position="492"/>
    </location>
</feature>
<dbReference type="InterPro" id="IPR021109">
    <property type="entry name" value="Peptidase_aspartic_dom_sf"/>
</dbReference>
<feature type="region of interest" description="Disordered" evidence="1">
    <location>
        <begin position="451"/>
        <end position="541"/>
    </location>
</feature>
<organism evidence="2">
    <name type="scientific">Brassica cretica</name>
    <name type="common">Mustard</name>
    <dbReference type="NCBI Taxonomy" id="69181"/>
    <lineage>
        <taxon>Eukaryota</taxon>
        <taxon>Viridiplantae</taxon>
        <taxon>Streptophyta</taxon>
        <taxon>Embryophyta</taxon>
        <taxon>Tracheophyta</taxon>
        <taxon>Spermatophyta</taxon>
        <taxon>Magnoliopsida</taxon>
        <taxon>eudicotyledons</taxon>
        <taxon>Gunneridae</taxon>
        <taxon>Pentapetalae</taxon>
        <taxon>rosids</taxon>
        <taxon>malvids</taxon>
        <taxon>Brassicales</taxon>
        <taxon>Brassicaceae</taxon>
        <taxon>Brassiceae</taxon>
        <taxon>Brassica</taxon>
    </lineage>
</organism>
<proteinExistence type="predicted"/>
<feature type="region of interest" description="Disordered" evidence="1">
    <location>
        <begin position="153"/>
        <end position="190"/>
    </location>
</feature>
<accession>A0A8S9MF44</accession>
<feature type="region of interest" description="Disordered" evidence="1">
    <location>
        <begin position="335"/>
        <end position="357"/>
    </location>
</feature>
<protein>
    <submittedName>
        <fullName evidence="2">Uncharacterized protein</fullName>
    </submittedName>
</protein>
<dbReference type="Gene3D" id="2.40.70.10">
    <property type="entry name" value="Acid Proteases"/>
    <property type="match status" value="1"/>
</dbReference>
<dbReference type="AlphaFoldDB" id="A0A8S9MF44"/>
<feature type="region of interest" description="Disordered" evidence="1">
    <location>
        <begin position="104"/>
        <end position="137"/>
    </location>
</feature>
<name>A0A8S9MF44_BRACR</name>
<evidence type="ECO:0000256" key="1">
    <source>
        <dbReference type="SAM" id="MobiDB-lite"/>
    </source>
</evidence>
<feature type="compositionally biased region" description="Acidic residues" evidence="1">
    <location>
        <begin position="154"/>
        <end position="163"/>
    </location>
</feature>
<comment type="caution">
    <text evidence="2">The sequence shown here is derived from an EMBL/GenBank/DDBJ whole genome shotgun (WGS) entry which is preliminary data.</text>
</comment>
<gene>
    <name evidence="2" type="ORF">F2Q70_00012185</name>
</gene>
<reference evidence="2" key="1">
    <citation type="submission" date="2019-12" db="EMBL/GenBank/DDBJ databases">
        <title>Genome sequencing and annotation of Brassica cretica.</title>
        <authorList>
            <person name="Studholme D.J."/>
            <person name="Sarris P.F."/>
        </authorList>
    </citation>
    <scope>NUCLEOTIDE SEQUENCE</scope>
    <source>
        <strain evidence="2">PFS-102/07</strain>
        <tissue evidence="2">Leaf</tissue>
    </source>
</reference>
<feature type="compositionally biased region" description="Basic residues" evidence="1">
    <location>
        <begin position="526"/>
        <end position="535"/>
    </location>
</feature>
<evidence type="ECO:0000313" key="2">
    <source>
        <dbReference type="EMBL" id="KAF2616249.1"/>
    </source>
</evidence>